<gene>
    <name evidence="5" type="ORF">DEO27_022975</name>
</gene>
<dbReference type="KEGG" id="mrub:DEO27_022975"/>
<feature type="domain" description="Teneurin NHL" evidence="4">
    <location>
        <begin position="319"/>
        <end position="371"/>
    </location>
</feature>
<reference evidence="5" key="1">
    <citation type="submission" date="2019-08" db="EMBL/GenBank/DDBJ databases">
        <title>Comparative genome analysis confer to the adaptation heavy metal polluted environment.</title>
        <authorList>
            <person name="Li Y."/>
        </authorList>
    </citation>
    <scope>NUCLEOTIDE SEQUENCE [LARGE SCALE GENOMIC DNA]</scope>
    <source>
        <strain evidence="5">P1</strain>
    </source>
</reference>
<dbReference type="SUPFAM" id="SSF49265">
    <property type="entry name" value="Fibronectin type III"/>
    <property type="match status" value="1"/>
</dbReference>
<evidence type="ECO:0000259" key="4">
    <source>
        <dbReference type="Pfam" id="PF25021"/>
    </source>
</evidence>
<dbReference type="PANTHER" id="PTHR13833:SF71">
    <property type="entry name" value="NHL DOMAIN-CONTAINING PROTEIN"/>
    <property type="match status" value="1"/>
</dbReference>
<dbReference type="PANTHER" id="PTHR13833">
    <property type="match status" value="1"/>
</dbReference>
<protein>
    <recommendedName>
        <fullName evidence="4">Teneurin NHL domain-containing protein</fullName>
    </recommendedName>
</protein>
<keyword evidence="1" id="KW-0677">Repeat</keyword>
<keyword evidence="3" id="KW-0732">Signal</keyword>
<evidence type="ECO:0000256" key="3">
    <source>
        <dbReference type="SAM" id="SignalP"/>
    </source>
</evidence>
<evidence type="ECO:0000256" key="2">
    <source>
        <dbReference type="PROSITE-ProRule" id="PRU00504"/>
    </source>
</evidence>
<feature type="repeat" description="NHL" evidence="2">
    <location>
        <begin position="218"/>
        <end position="249"/>
    </location>
</feature>
<dbReference type="InterPro" id="IPR056822">
    <property type="entry name" value="TEN_NHL"/>
</dbReference>
<dbReference type="PROSITE" id="PS51257">
    <property type="entry name" value="PROKAR_LIPOPROTEIN"/>
    <property type="match status" value="1"/>
</dbReference>
<evidence type="ECO:0000313" key="6">
    <source>
        <dbReference type="Proteomes" id="UP000251402"/>
    </source>
</evidence>
<feature type="chain" id="PRO_5023095801" description="Teneurin NHL domain-containing protein" evidence="3">
    <location>
        <begin position="24"/>
        <end position="457"/>
    </location>
</feature>
<dbReference type="CDD" id="cd14953">
    <property type="entry name" value="NHL_like_1"/>
    <property type="match status" value="1"/>
</dbReference>
<name>A0A5C1I424_9SPHI</name>
<evidence type="ECO:0000256" key="1">
    <source>
        <dbReference type="ARBA" id="ARBA00022737"/>
    </source>
</evidence>
<proteinExistence type="predicted"/>
<dbReference type="PROSITE" id="PS51125">
    <property type="entry name" value="NHL"/>
    <property type="match status" value="2"/>
</dbReference>
<dbReference type="Gene3D" id="2.120.10.30">
    <property type="entry name" value="TolB, C-terminal domain"/>
    <property type="match status" value="3"/>
</dbReference>
<organism evidence="5 6">
    <name type="scientific">Mucilaginibacter rubeus</name>
    <dbReference type="NCBI Taxonomy" id="2027860"/>
    <lineage>
        <taxon>Bacteria</taxon>
        <taxon>Pseudomonadati</taxon>
        <taxon>Bacteroidota</taxon>
        <taxon>Sphingobacteriia</taxon>
        <taxon>Sphingobacteriales</taxon>
        <taxon>Sphingobacteriaceae</taxon>
        <taxon>Mucilaginibacter</taxon>
    </lineage>
</organism>
<feature type="repeat" description="NHL" evidence="2">
    <location>
        <begin position="427"/>
        <end position="451"/>
    </location>
</feature>
<sequence>MKKSFTKTILFAAFIVAVALAGAGCGKSGSVTPVTVPDLTTTDVVTAESGTIAYAGGLFNGTQDVSLGTYGVCYSSTNQTPTTADKKTTDTVLQFAYTTKITGLSPKTTYYARAYAINSAGTGYGKVIQFTTGDGTTYAGGTVSTLAGNAGSDFIDGLGGAAFFDSPQGVTVGAADGNIYVADSFNSAIRKVTTAGDVTTLSGSGAIGYVDGPVATAQFYAPQSLVTDATGNIYVADYGNNNIRKITPDGTVSTFAGSGDAGYADGTGTKATFNSPRGLAIDGSGNIFVADMGNNLIRKITSAGVVTTFAGSRGASYLDNATATSATFNRPNGIAIDANNNIYVAEALNHTIRKITPAGVVSTFVGGNKQTTLVGGPSAIAFDKSGNLFITDQNGRILEITKDRVLRTIAGNGTTGFAEGVGTAGIFNSPQGITVDASNNLYVADYYNNRIRKIVLQ</sequence>
<dbReference type="Proteomes" id="UP000251402">
    <property type="component" value="Chromosome"/>
</dbReference>
<dbReference type="SUPFAM" id="SSF63829">
    <property type="entry name" value="Calcium-dependent phosphotriesterase"/>
    <property type="match status" value="1"/>
</dbReference>
<dbReference type="AlphaFoldDB" id="A0A5C1I424"/>
<feature type="signal peptide" evidence="3">
    <location>
        <begin position="1"/>
        <end position="23"/>
    </location>
</feature>
<keyword evidence="6" id="KW-1185">Reference proteome</keyword>
<evidence type="ECO:0000313" key="5">
    <source>
        <dbReference type="EMBL" id="QEM12753.1"/>
    </source>
</evidence>
<dbReference type="InterPro" id="IPR001258">
    <property type="entry name" value="NHL_repeat"/>
</dbReference>
<dbReference type="InterPro" id="IPR011042">
    <property type="entry name" value="6-blade_b-propeller_TolB-like"/>
</dbReference>
<dbReference type="EMBL" id="CP043450">
    <property type="protein sequence ID" value="QEM12753.1"/>
    <property type="molecule type" value="Genomic_DNA"/>
</dbReference>
<dbReference type="Pfam" id="PF25021">
    <property type="entry name" value="TEN_NHL"/>
    <property type="match status" value="1"/>
</dbReference>
<dbReference type="Pfam" id="PF01436">
    <property type="entry name" value="NHL"/>
    <property type="match status" value="4"/>
</dbReference>
<dbReference type="InterPro" id="IPR036116">
    <property type="entry name" value="FN3_sf"/>
</dbReference>
<accession>A0A5C1I424</accession>
<dbReference type="OrthoDB" id="791543at2"/>
<dbReference type="RefSeq" id="WP_112569001.1">
    <property type="nucleotide sequence ID" value="NZ_CP043450.1"/>
</dbReference>